<dbReference type="GO" id="GO:0046872">
    <property type="term" value="F:metal ion binding"/>
    <property type="evidence" value="ECO:0007669"/>
    <property type="project" value="UniProtKB-KW"/>
</dbReference>
<evidence type="ECO:0000256" key="7">
    <source>
        <dbReference type="ARBA" id="ARBA00023211"/>
    </source>
</evidence>
<dbReference type="Proteomes" id="UP000292406">
    <property type="component" value="Segment"/>
</dbReference>
<dbReference type="Proteomes" id="UP000291627">
    <property type="component" value="Segment"/>
</dbReference>
<dbReference type="EMBL" id="MK388106">
    <property type="protein sequence ID" value="QAV36594.1"/>
    <property type="molecule type" value="Genomic_DNA"/>
</dbReference>
<sequence length="206" mass="24016">MTTFETPREVVFIERVDSIPQSKKTHVFAICVTADNKPIVAARRSSFVFQEMIMNMNPPIVVTISKHLANYMYNNEIKEIKRKLQKGSVYIPRNSFEELILLGGKLNKSETIDECIQREITEETDAKLTIKSIGTACVKITITDKLFNRKYVNYCKLCYIHELMEEALSFVIYNVEIRKLKSLLDCVNNDKFTYLRFIYNTLLYSK</sequence>
<evidence type="ECO:0000313" key="20">
    <source>
        <dbReference type="Proteomes" id="UP000294706"/>
    </source>
</evidence>
<dbReference type="Proteomes" id="UP000294127">
    <property type="component" value="Segment"/>
</dbReference>
<dbReference type="Proteomes" id="UP000292676">
    <property type="component" value="Segment"/>
</dbReference>
<evidence type="ECO:0000313" key="10">
    <source>
        <dbReference type="EMBL" id="QAV35411.1"/>
    </source>
</evidence>
<dbReference type="GO" id="GO:0016787">
    <property type="term" value="F:hydrolase activity"/>
    <property type="evidence" value="ECO:0007669"/>
    <property type="project" value="UniProtKB-KW"/>
</dbReference>
<evidence type="ECO:0000259" key="8">
    <source>
        <dbReference type="PROSITE" id="PS51462"/>
    </source>
</evidence>
<organism evidence="9 20">
    <name type="scientific">Myxoma virus</name>
    <dbReference type="NCBI Taxonomy" id="10273"/>
    <lineage>
        <taxon>Viruses</taxon>
        <taxon>Varidnaviria</taxon>
        <taxon>Bamfordvirae</taxon>
        <taxon>Nucleocytoviricota</taxon>
        <taxon>Pokkesviricetes</taxon>
        <taxon>Chitovirales</taxon>
        <taxon>Poxviridae</taxon>
        <taxon>Chordopoxvirinae</taxon>
        <taxon>Leporipoxvirus</taxon>
        <taxon>Leporipoxvirus myxoma</taxon>
    </lineage>
</organism>
<evidence type="ECO:0000313" key="15">
    <source>
        <dbReference type="EMBL" id="QAV40312.1"/>
    </source>
</evidence>
<dbReference type="EMBL" id="MK388118">
    <property type="protein sequence ID" value="QAV38622.1"/>
    <property type="molecule type" value="Genomic_DNA"/>
</dbReference>
<dbReference type="EMBL" id="MK388119">
    <property type="protein sequence ID" value="QAV38791.1"/>
    <property type="molecule type" value="Genomic_DNA"/>
</dbReference>
<dbReference type="InterPro" id="IPR000086">
    <property type="entry name" value="NUDIX_hydrolase_dom"/>
</dbReference>
<dbReference type="Proteomes" id="UP000293753">
    <property type="component" value="Genome"/>
</dbReference>
<evidence type="ECO:0000313" key="18">
    <source>
        <dbReference type="Proteomes" id="UP000291627"/>
    </source>
</evidence>
<evidence type="ECO:0000313" key="19">
    <source>
        <dbReference type="Proteomes" id="UP000291891"/>
    </source>
</evidence>
<dbReference type="EMBL" id="MK388099">
    <property type="protein sequence ID" value="QAV35411.1"/>
    <property type="molecule type" value="Genomic_DNA"/>
</dbReference>
<keyword evidence="7" id="KW-0464">Manganese</keyword>
<evidence type="ECO:0000256" key="1">
    <source>
        <dbReference type="ARBA" id="ARBA00001936"/>
    </source>
</evidence>
<feature type="domain" description="Nudix hydrolase" evidence="8">
    <location>
        <begin position="23"/>
        <end position="199"/>
    </location>
</feature>
<evidence type="ECO:0000313" key="12">
    <source>
        <dbReference type="EMBL" id="QAV37439.1"/>
    </source>
</evidence>
<evidence type="ECO:0000256" key="3">
    <source>
        <dbReference type="ARBA" id="ARBA00005582"/>
    </source>
</evidence>
<dbReference type="InterPro" id="IPR003300">
    <property type="entry name" value="Viral_VD9"/>
</dbReference>
<comment type="cofactor">
    <cofactor evidence="2">
        <name>Mg(2+)</name>
        <dbReference type="ChEBI" id="CHEBI:18420"/>
    </cofactor>
</comment>
<dbReference type="SUPFAM" id="SSF55811">
    <property type="entry name" value="Nudix"/>
    <property type="match status" value="1"/>
</dbReference>
<keyword evidence="5" id="KW-0378">Hydrolase</keyword>
<dbReference type="Gene3D" id="3.90.79.10">
    <property type="entry name" value="Nucleoside Triphosphate Pyrophosphohydrolase"/>
    <property type="match status" value="1"/>
</dbReference>
<dbReference type="PROSITE" id="PS51462">
    <property type="entry name" value="NUDIX"/>
    <property type="match status" value="1"/>
</dbReference>
<evidence type="ECO:0000313" key="13">
    <source>
        <dbReference type="EMBL" id="QAV38622.1"/>
    </source>
</evidence>
<evidence type="ECO:0000313" key="11">
    <source>
        <dbReference type="EMBL" id="QAV35918.1"/>
    </source>
</evidence>
<dbReference type="EMBL" id="MK388102">
    <property type="protein sequence ID" value="QAV35918.1"/>
    <property type="molecule type" value="Genomic_DNA"/>
</dbReference>
<dbReference type="InterPro" id="IPR015797">
    <property type="entry name" value="NUDIX_hydrolase-like_dom_sf"/>
</dbReference>
<name>A0A481N1V2_9POXV</name>
<dbReference type="EMBL" id="MK388113">
    <property type="protein sequence ID" value="QAV37777.1"/>
    <property type="molecule type" value="Genomic_DNA"/>
</dbReference>
<dbReference type="EMBL" id="MK388135">
    <property type="protein sequence ID" value="QAV41495.1"/>
    <property type="molecule type" value="Genomic_DNA"/>
</dbReference>
<dbReference type="EMBL" id="MK388128">
    <property type="protein sequence ID" value="QAV40312.1"/>
    <property type="molecule type" value="Genomic_DNA"/>
</dbReference>
<evidence type="ECO:0000313" key="14">
    <source>
        <dbReference type="EMBL" id="QAV38791.1"/>
    </source>
</evidence>
<dbReference type="Proteomes" id="UP000294048">
    <property type="component" value="Segment"/>
</dbReference>
<accession>A0A481N1V2</accession>
<dbReference type="EMBL" id="MK388094">
    <property type="protein sequence ID" value="QAV34566.1"/>
    <property type="molecule type" value="Genomic_DNA"/>
</dbReference>
<evidence type="ECO:0000256" key="4">
    <source>
        <dbReference type="ARBA" id="ARBA00022723"/>
    </source>
</evidence>
<dbReference type="EMBL" id="MK388103">
    <property type="protein sequence ID" value="QAV36087.1"/>
    <property type="molecule type" value="Genomic_DNA"/>
</dbReference>
<dbReference type="EMBL" id="MK388143">
    <property type="protein sequence ID" value="QAV42847.1"/>
    <property type="molecule type" value="Genomic_DNA"/>
</dbReference>
<keyword evidence="6" id="KW-0460">Magnesium</keyword>
<dbReference type="Proteomes" id="UP000292684">
    <property type="component" value="Segment"/>
</dbReference>
<evidence type="ECO:0000313" key="16">
    <source>
        <dbReference type="EMBL" id="QAV41495.1"/>
    </source>
</evidence>
<dbReference type="Proteomes" id="UP000291891">
    <property type="component" value="Segment"/>
</dbReference>
<dbReference type="Proteomes" id="UP000292368">
    <property type="component" value="Segment"/>
</dbReference>
<dbReference type="EMBL" id="MK388111">
    <property type="protein sequence ID" value="QAV37439.1"/>
    <property type="molecule type" value="Genomic_DNA"/>
</dbReference>
<evidence type="ECO:0000313" key="9">
    <source>
        <dbReference type="EMBL" id="QAV34566.1"/>
    </source>
</evidence>
<comment type="cofactor">
    <cofactor evidence="1">
        <name>Mn(2+)</name>
        <dbReference type="ChEBI" id="CHEBI:29035"/>
    </cofactor>
</comment>
<dbReference type="Proteomes" id="UP000294706">
    <property type="component" value="Segment"/>
</dbReference>
<evidence type="ECO:0000256" key="6">
    <source>
        <dbReference type="ARBA" id="ARBA00022842"/>
    </source>
</evidence>
<evidence type="ECO:0000256" key="2">
    <source>
        <dbReference type="ARBA" id="ARBA00001946"/>
    </source>
</evidence>
<proteinExistence type="inferred from homology"/>
<dbReference type="Proteomes" id="UP000293155">
    <property type="component" value="Genome"/>
</dbReference>
<dbReference type="PRINTS" id="PR01363">
    <property type="entry name" value="VD09PROTEIN"/>
</dbReference>
<reference evidence="18 19" key="1">
    <citation type="journal article" date="2019" name="J. Virol.">
        <title>Punctuated evolution of myxoma virus: rapid and disjunct evolution of a recent viral lineage in Australia.</title>
        <authorList>
            <person name="Eden J.-S."/>
            <person name="Kerr P.J."/>
            <person name="Holmes E.C."/>
        </authorList>
    </citation>
    <scope>NUCLEOTIDE SEQUENCE [LARGE SCALE GENOMIC DNA]</scope>
    <source>
        <strain evidence="13">Aust/NSW/Deniliquin/02-2015</strain>
        <strain evidence="9">Aust/SA/Coomandook/12-2013</strain>
        <strain evidence="14">Aust/SA/Mt Gambier/01-2015</strain>
        <strain evidence="17">Aust/SA/Mt Gambier/03-2015</strain>
        <strain evidence="16">Aust/SA/Mt Gambier/09-2015</strain>
        <strain evidence="15">Aust/SA/Sandy Creek/04-2016</strain>
        <strain evidence="11">Aust/SA/Turretfield</strain>
        <strain evidence="12">Aust/Vic/Hoppers Crossing/03-2012</strain>
        <strain evidence="10">Aust/Vic/Wonga Park/03-2012</strain>
    </source>
</reference>
<evidence type="ECO:0000313" key="17">
    <source>
        <dbReference type="EMBL" id="QAV42847.1"/>
    </source>
</evidence>
<evidence type="ECO:0000256" key="5">
    <source>
        <dbReference type="ARBA" id="ARBA00022801"/>
    </source>
</evidence>
<comment type="similarity">
    <text evidence="3">Belongs to the Nudix hydrolase family.</text>
</comment>
<keyword evidence="4" id="KW-0479">Metal-binding</keyword>
<dbReference type="Proteomes" id="UP000293058">
    <property type="component" value="Genome"/>
</dbReference>
<gene>
    <name evidence="9" type="primary">m084R</name>
</gene>
<protein>
    <submittedName>
        <fullName evidence="9">M84R</fullName>
    </submittedName>
</protein>